<dbReference type="AlphaFoldDB" id="A0AAU6VJI1"/>
<dbReference type="EMBL" id="CP095352">
    <property type="protein sequence ID" value="XAG86791.1"/>
    <property type="molecule type" value="Genomic_DNA"/>
</dbReference>
<geneLocation type="plasmid" evidence="1">
    <name>pSP19M00231</name>
</geneLocation>
<sequence>MGTQIPHLNVTFLTKDAPALLFSRTENEVKKNNFISGADWFDSKIKVILNAVRDDDPFADQLIFNIENAINNLSALYKEELQELKASIETKLNHFNASLEISDKIHVETHAISFQNRLTFDLLWALKDLDESLYYLYLSDKYAILPSQVVTEKRQDLRKAYRVILQMINRWKPSAITREDLDHNTHRVAKTFELNEQIQLTKDVLLLEKRAACAPNIKTRNFNKLEPAIKEKLNELYG</sequence>
<dbReference type="InterPro" id="IPR014996">
    <property type="entry name" value="AcaB"/>
</dbReference>
<protein>
    <submittedName>
        <fullName evidence="1">TIGR03761 family integrating conjugative element protein</fullName>
    </submittedName>
</protein>
<evidence type="ECO:0000313" key="1">
    <source>
        <dbReference type="EMBL" id="XAG86791.1"/>
    </source>
</evidence>
<reference evidence="1" key="1">
    <citation type="submission" date="2022-03" db="EMBL/GenBank/DDBJ databases">
        <title>Sea Food Isolates.</title>
        <authorList>
            <person name="Li c."/>
        </authorList>
    </citation>
    <scope>NUCLEOTIDE SEQUENCE</scope>
    <source>
        <strain evidence="1">19MO03SA05</strain>
        <plasmid evidence="1">pSP19M00231</plasmid>
    </source>
</reference>
<accession>A0AAU6VJI1</accession>
<proteinExistence type="predicted"/>
<dbReference type="Pfam" id="PF08900">
    <property type="entry name" value="AcaB"/>
    <property type="match status" value="1"/>
</dbReference>
<organism evidence="1">
    <name type="scientific">bacterium 19MO03SA05</name>
    <dbReference type="NCBI Taxonomy" id="2920620"/>
    <lineage>
        <taxon>Bacteria</taxon>
    </lineage>
</organism>
<name>A0AAU6VJI1_UNCXX</name>
<gene>
    <name evidence="1" type="ORF">MRM63_18805</name>
</gene>
<keyword evidence="1" id="KW-0614">Plasmid</keyword>